<dbReference type="RefSeq" id="WP_221024184.1">
    <property type="nucleotide sequence ID" value="NZ_JAIEZQ010000001.1"/>
</dbReference>
<gene>
    <name evidence="2" type="ORF">K1X13_06760</name>
</gene>
<comment type="caution">
    <text evidence="2">The sequence shown here is derived from an EMBL/GenBank/DDBJ whole genome shotgun (WGS) entry which is preliminary data.</text>
</comment>
<feature type="compositionally biased region" description="Pro residues" evidence="1">
    <location>
        <begin position="230"/>
        <end position="239"/>
    </location>
</feature>
<name>A0ABS7RIA7_9ACTN</name>
<organism evidence="2 3">
    <name type="scientific">Nocardioides jiangsuensis</name>
    <dbReference type="NCBI Taxonomy" id="2866161"/>
    <lineage>
        <taxon>Bacteria</taxon>
        <taxon>Bacillati</taxon>
        <taxon>Actinomycetota</taxon>
        <taxon>Actinomycetes</taxon>
        <taxon>Propionibacteriales</taxon>
        <taxon>Nocardioidaceae</taxon>
        <taxon>Nocardioides</taxon>
    </lineage>
</organism>
<accession>A0ABS7RIA7</accession>
<protein>
    <submittedName>
        <fullName evidence="2">Uncharacterized protein</fullName>
    </submittedName>
</protein>
<feature type="region of interest" description="Disordered" evidence="1">
    <location>
        <begin position="208"/>
        <end position="239"/>
    </location>
</feature>
<evidence type="ECO:0000313" key="3">
    <source>
        <dbReference type="Proteomes" id="UP000754710"/>
    </source>
</evidence>
<reference evidence="2 3" key="1">
    <citation type="submission" date="2021-08" db="EMBL/GenBank/DDBJ databases">
        <title>Nocardioides bacterium WL0053 sp. nov., isolated from the sediment.</title>
        <authorList>
            <person name="Wang L."/>
            <person name="Zhang D."/>
            <person name="Zhang A."/>
        </authorList>
    </citation>
    <scope>NUCLEOTIDE SEQUENCE [LARGE SCALE GENOMIC DNA]</scope>
    <source>
        <strain evidence="2 3">WL0053</strain>
    </source>
</reference>
<sequence length="239" mass="25085">MSTVTRPRGPLPRRVYWVRRLLVLGIALALVFGIGRLLGGGPAQDDDPSAQPAAATASSATPSMQPSASAAPVTRAGRNDRPVKVRTPLAVPTGPCLDDDVRVVPSVDGTAYAGNDVTVTLNLSTSDSPACTWEVSPESVVVKLTSGSDRIWSTQDCPGAVPRQQVTLRRESTTTVGVVWSGQRSDPSCSRTTSWAEPGFYHASAAALGSEPEDRQFQLAAPQPATITPSPTPEPTTRS</sequence>
<feature type="compositionally biased region" description="Low complexity" evidence="1">
    <location>
        <begin position="49"/>
        <end position="72"/>
    </location>
</feature>
<keyword evidence="3" id="KW-1185">Reference proteome</keyword>
<evidence type="ECO:0000313" key="2">
    <source>
        <dbReference type="EMBL" id="MBY9074516.1"/>
    </source>
</evidence>
<proteinExistence type="predicted"/>
<dbReference type="EMBL" id="JAIEZQ010000001">
    <property type="protein sequence ID" value="MBY9074516.1"/>
    <property type="molecule type" value="Genomic_DNA"/>
</dbReference>
<feature type="region of interest" description="Disordered" evidence="1">
    <location>
        <begin position="42"/>
        <end position="87"/>
    </location>
</feature>
<evidence type="ECO:0000256" key="1">
    <source>
        <dbReference type="SAM" id="MobiDB-lite"/>
    </source>
</evidence>
<dbReference type="Proteomes" id="UP000754710">
    <property type="component" value="Unassembled WGS sequence"/>
</dbReference>